<evidence type="ECO:0000313" key="2">
    <source>
        <dbReference type="EMBL" id="QUN06221.1"/>
    </source>
</evidence>
<sequence length="466" mass="51299">MKKLLFAMLVVILAGAAVVAPKVIGNNYQQQLHNIVNEINKNPAYKLAIISTDKRWFSQDSELQLQLVLGTYGHTQLPQLTTDIHVHSKFGPLLFVDSAFIGWSYSEVQISAGKLRQWLQWDETSPLYQMTLVNTLGNTVSIKETVPALTFHLPDSDAVINFSGYQSHASCQADHLRYQGKVAKVVVSSTQEAALNGTANELLVNANLQGDLATLISGRFYNGKFSMTLASITSIPATLKALELTAVTKVDEQNDTGDTTVKYALGEITLPDYKASDLQLTLEVNHISQAVMQEYQEFAHELFSQDYSEKEQANQLLLFIAQKAPELLAKQPEINITDISGRLPEGKFSGVLKSTVEDVANVTFQDLTHQQFWLKHLKADSQVSMDEGVAKEFSKWVLTEQLAKNPSVMAASAAERQQFLDEKSAQILQQLAAAGFIVKQGNGYSSQLSLQQGIGNINGKSLPLVP</sequence>
<accession>A0ABX7YVV9</accession>
<evidence type="ECO:0000256" key="1">
    <source>
        <dbReference type="SAM" id="SignalP"/>
    </source>
</evidence>
<dbReference type="InterPro" id="IPR010352">
    <property type="entry name" value="DUF945"/>
</dbReference>
<feature type="chain" id="PRO_5045619883" evidence="1">
    <location>
        <begin position="20"/>
        <end position="466"/>
    </location>
</feature>
<evidence type="ECO:0000313" key="3">
    <source>
        <dbReference type="Proteomes" id="UP000679575"/>
    </source>
</evidence>
<dbReference type="RefSeq" id="WP_212595237.1">
    <property type="nucleotide sequence ID" value="NZ_CP073587.1"/>
</dbReference>
<reference evidence="2 3" key="1">
    <citation type="submission" date="2021-04" db="EMBL/GenBank/DDBJ databases">
        <title>Novel species identification of genus Shewanella.</title>
        <authorList>
            <person name="Liu G."/>
        </authorList>
    </citation>
    <scope>NUCLEOTIDE SEQUENCE [LARGE SCALE GENOMIC DNA]</scope>
    <source>
        <strain evidence="2 3">FJAT-54481</strain>
    </source>
</reference>
<dbReference type="EMBL" id="CP073587">
    <property type="protein sequence ID" value="QUN06221.1"/>
    <property type="molecule type" value="Genomic_DNA"/>
</dbReference>
<feature type="signal peptide" evidence="1">
    <location>
        <begin position="1"/>
        <end position="19"/>
    </location>
</feature>
<dbReference type="Proteomes" id="UP000679575">
    <property type="component" value="Chromosome"/>
</dbReference>
<keyword evidence="1" id="KW-0732">Signal</keyword>
<gene>
    <name evidence="2" type="ORF">KDN34_01750</name>
</gene>
<keyword evidence="3" id="KW-1185">Reference proteome</keyword>
<proteinExistence type="predicted"/>
<name>A0ABX7YVV9_9GAMM</name>
<dbReference type="Pfam" id="PF06097">
    <property type="entry name" value="DUF945"/>
    <property type="match status" value="1"/>
</dbReference>
<organism evidence="2 3">
    <name type="scientific">Shewanella yunxiaonensis</name>
    <dbReference type="NCBI Taxonomy" id="2829809"/>
    <lineage>
        <taxon>Bacteria</taxon>
        <taxon>Pseudomonadati</taxon>
        <taxon>Pseudomonadota</taxon>
        <taxon>Gammaproteobacteria</taxon>
        <taxon>Alteromonadales</taxon>
        <taxon>Shewanellaceae</taxon>
        <taxon>Shewanella</taxon>
    </lineage>
</organism>
<protein>
    <submittedName>
        <fullName evidence="2">YdgA family protein</fullName>
    </submittedName>
</protein>